<evidence type="ECO:0000313" key="8">
    <source>
        <dbReference type="Proteomes" id="UP000823617"/>
    </source>
</evidence>
<evidence type="ECO:0000256" key="4">
    <source>
        <dbReference type="ARBA" id="ARBA00022801"/>
    </source>
</evidence>
<dbReference type="Gene3D" id="3.40.960.10">
    <property type="entry name" value="VSR Endonuclease"/>
    <property type="match status" value="1"/>
</dbReference>
<evidence type="ECO:0000256" key="5">
    <source>
        <dbReference type="ARBA" id="ARBA00023204"/>
    </source>
</evidence>
<dbReference type="GO" id="GO:0004519">
    <property type="term" value="F:endonuclease activity"/>
    <property type="evidence" value="ECO:0007669"/>
    <property type="project" value="UniProtKB-KW"/>
</dbReference>
<keyword evidence="2 7" id="KW-0255">Endonuclease</keyword>
<evidence type="ECO:0000256" key="1">
    <source>
        <dbReference type="ARBA" id="ARBA00022722"/>
    </source>
</evidence>
<evidence type="ECO:0000256" key="2">
    <source>
        <dbReference type="ARBA" id="ARBA00022759"/>
    </source>
</evidence>
<keyword evidence="4" id="KW-0378">Hydrolase</keyword>
<dbReference type="InterPro" id="IPR011335">
    <property type="entry name" value="Restrct_endonuc-II-like"/>
</dbReference>
<keyword evidence="3" id="KW-0227">DNA damage</keyword>
<dbReference type="SUPFAM" id="SSF52980">
    <property type="entry name" value="Restriction endonuclease-like"/>
    <property type="match status" value="1"/>
</dbReference>
<sequence length="223" mass="25633">MADRMTKEQRHLCMSHIRGKDTRPEIAVRKGLFAAGFRYRLNVRSLPGTPDIVLRKYHTVVFVNGCFWHGHEGCRYYVLPKTNSSFWAAKIERNRRRDSAVQARLQALGWRVIVLWECELNTAQKLRATLESLFGRIRANRDEYLSEVQARKLAREQRQQESSQAKAWAESIDREVASRYSIPWRIRALALSDSCSDPCPDPCSDFCSDPCSCSDSCSDSDPD</sequence>
<dbReference type="InterPro" id="IPR004603">
    <property type="entry name" value="DNA_mismatch_endonuc_vsr"/>
</dbReference>
<accession>A0A9D9HMI3</accession>
<reference evidence="7" key="1">
    <citation type="submission" date="2020-10" db="EMBL/GenBank/DDBJ databases">
        <authorList>
            <person name="Gilroy R."/>
        </authorList>
    </citation>
    <scope>NUCLEOTIDE SEQUENCE</scope>
    <source>
        <strain evidence="7">B1-3475</strain>
    </source>
</reference>
<evidence type="ECO:0000256" key="6">
    <source>
        <dbReference type="ARBA" id="ARBA00029466"/>
    </source>
</evidence>
<protein>
    <submittedName>
        <fullName evidence="7">DNA mismatch endonuclease Vsr</fullName>
    </submittedName>
</protein>
<keyword evidence="5" id="KW-0234">DNA repair</keyword>
<comment type="similarity">
    <text evidence="6">Belongs to the Vsr family.</text>
</comment>
<keyword evidence="1" id="KW-0540">Nuclease</keyword>
<dbReference type="EMBL" id="JADIMK010000102">
    <property type="protein sequence ID" value="MBO8456578.1"/>
    <property type="molecule type" value="Genomic_DNA"/>
</dbReference>
<dbReference type="Pfam" id="PF03852">
    <property type="entry name" value="Vsr"/>
    <property type="match status" value="1"/>
</dbReference>
<comment type="caution">
    <text evidence="7">The sequence shown here is derived from an EMBL/GenBank/DDBJ whole genome shotgun (WGS) entry which is preliminary data.</text>
</comment>
<evidence type="ECO:0000256" key="3">
    <source>
        <dbReference type="ARBA" id="ARBA00022763"/>
    </source>
</evidence>
<name>A0A9D9HMI3_9BACT</name>
<evidence type="ECO:0000313" key="7">
    <source>
        <dbReference type="EMBL" id="MBO8456578.1"/>
    </source>
</evidence>
<dbReference type="Proteomes" id="UP000823617">
    <property type="component" value="Unassembled WGS sequence"/>
</dbReference>
<organism evidence="7 8">
    <name type="scientific">Candidatus Cryptobacteroides intestinigallinarum</name>
    <dbReference type="NCBI Taxonomy" id="2840767"/>
    <lineage>
        <taxon>Bacteria</taxon>
        <taxon>Pseudomonadati</taxon>
        <taxon>Bacteroidota</taxon>
        <taxon>Bacteroidia</taxon>
        <taxon>Bacteroidales</taxon>
        <taxon>Candidatus Cryptobacteroides</taxon>
    </lineage>
</organism>
<dbReference type="CDD" id="cd00221">
    <property type="entry name" value="Vsr"/>
    <property type="match status" value="1"/>
</dbReference>
<dbReference type="GO" id="GO:0016787">
    <property type="term" value="F:hydrolase activity"/>
    <property type="evidence" value="ECO:0007669"/>
    <property type="project" value="UniProtKB-KW"/>
</dbReference>
<gene>
    <name evidence="7" type="primary">vsr</name>
    <name evidence="7" type="ORF">IAC08_09305</name>
</gene>
<proteinExistence type="inferred from homology"/>
<dbReference type="NCBIfam" id="TIGR00632">
    <property type="entry name" value="vsr"/>
    <property type="match status" value="1"/>
</dbReference>
<dbReference type="GO" id="GO:0006298">
    <property type="term" value="P:mismatch repair"/>
    <property type="evidence" value="ECO:0007669"/>
    <property type="project" value="InterPro"/>
</dbReference>
<reference evidence="7" key="2">
    <citation type="journal article" date="2021" name="PeerJ">
        <title>Extensive microbial diversity within the chicken gut microbiome revealed by metagenomics and culture.</title>
        <authorList>
            <person name="Gilroy R."/>
            <person name="Ravi A."/>
            <person name="Getino M."/>
            <person name="Pursley I."/>
            <person name="Horton D.L."/>
            <person name="Alikhan N.F."/>
            <person name="Baker D."/>
            <person name="Gharbi K."/>
            <person name="Hall N."/>
            <person name="Watson M."/>
            <person name="Adriaenssens E.M."/>
            <person name="Foster-Nyarko E."/>
            <person name="Jarju S."/>
            <person name="Secka A."/>
            <person name="Antonio M."/>
            <person name="Oren A."/>
            <person name="Chaudhuri R.R."/>
            <person name="La Ragione R."/>
            <person name="Hildebrand F."/>
            <person name="Pallen M.J."/>
        </authorList>
    </citation>
    <scope>NUCLEOTIDE SEQUENCE</scope>
    <source>
        <strain evidence="7">B1-3475</strain>
    </source>
</reference>
<dbReference type="AlphaFoldDB" id="A0A9D9HMI3"/>